<feature type="region of interest" description="Disordered" evidence="1">
    <location>
        <begin position="25"/>
        <end position="59"/>
    </location>
</feature>
<protein>
    <submittedName>
        <fullName evidence="2">Uncharacterized protein</fullName>
    </submittedName>
</protein>
<dbReference type="EMBL" id="CADCXU010008006">
    <property type="protein sequence ID" value="CAA9999000.1"/>
    <property type="molecule type" value="Genomic_DNA"/>
</dbReference>
<feature type="non-terminal residue" evidence="2">
    <location>
        <position position="59"/>
    </location>
</feature>
<organism evidence="2 3">
    <name type="scientific">Nesidiocoris tenuis</name>
    <dbReference type="NCBI Taxonomy" id="355587"/>
    <lineage>
        <taxon>Eukaryota</taxon>
        <taxon>Metazoa</taxon>
        <taxon>Ecdysozoa</taxon>
        <taxon>Arthropoda</taxon>
        <taxon>Hexapoda</taxon>
        <taxon>Insecta</taxon>
        <taxon>Pterygota</taxon>
        <taxon>Neoptera</taxon>
        <taxon>Paraneoptera</taxon>
        <taxon>Hemiptera</taxon>
        <taxon>Heteroptera</taxon>
        <taxon>Panheteroptera</taxon>
        <taxon>Cimicomorpha</taxon>
        <taxon>Miridae</taxon>
        <taxon>Dicyphina</taxon>
        <taxon>Nesidiocoris</taxon>
    </lineage>
</organism>
<proteinExistence type="predicted"/>
<gene>
    <name evidence="2" type="ORF">NTEN_LOCUS5283</name>
</gene>
<evidence type="ECO:0000313" key="3">
    <source>
        <dbReference type="Proteomes" id="UP000479000"/>
    </source>
</evidence>
<evidence type="ECO:0000256" key="1">
    <source>
        <dbReference type="SAM" id="MobiDB-lite"/>
    </source>
</evidence>
<feature type="compositionally biased region" description="Polar residues" evidence="1">
    <location>
        <begin position="25"/>
        <end position="39"/>
    </location>
</feature>
<dbReference type="Proteomes" id="UP000479000">
    <property type="component" value="Unassembled WGS sequence"/>
</dbReference>
<reference evidence="2 3" key="1">
    <citation type="submission" date="2020-02" db="EMBL/GenBank/DDBJ databases">
        <authorList>
            <person name="Ferguson B K."/>
        </authorList>
    </citation>
    <scope>NUCLEOTIDE SEQUENCE [LARGE SCALE GENOMIC DNA]</scope>
</reference>
<feature type="compositionally biased region" description="Basic and acidic residues" evidence="1">
    <location>
        <begin position="40"/>
        <end position="49"/>
    </location>
</feature>
<keyword evidence="3" id="KW-1185">Reference proteome</keyword>
<evidence type="ECO:0000313" key="2">
    <source>
        <dbReference type="EMBL" id="CAA9999000.1"/>
    </source>
</evidence>
<name>A0A6H5G8C1_9HEMI</name>
<dbReference type="AlphaFoldDB" id="A0A6H5G8C1"/>
<sequence length="59" mass="6685">MPKSGQFGPIRTKDSRSMVAWQVGTNQVPFSASEHQNGQRPDETNRPFERISYGHPTLK</sequence>
<accession>A0A6H5G8C1</accession>